<feature type="transmembrane region" description="Helical" evidence="7">
    <location>
        <begin position="45"/>
        <end position="64"/>
    </location>
</feature>
<dbReference type="AlphaFoldDB" id="A0A1R2CCN3"/>
<comment type="similarity">
    <text evidence="7">Belongs to the DHHC palmitoyltransferase family.</text>
</comment>
<comment type="caution">
    <text evidence="9">The sequence shown here is derived from an EMBL/GenBank/DDBJ whole genome shotgun (WGS) entry which is preliminary data.</text>
</comment>
<dbReference type="EC" id="2.3.1.225" evidence="7"/>
<evidence type="ECO:0000256" key="1">
    <source>
        <dbReference type="ARBA" id="ARBA00004141"/>
    </source>
</evidence>
<reference evidence="9 10" key="1">
    <citation type="submission" date="2016-11" db="EMBL/GenBank/DDBJ databases">
        <title>The macronuclear genome of Stentor coeruleus: a giant cell with tiny introns.</title>
        <authorList>
            <person name="Slabodnick M."/>
            <person name="Ruby J.G."/>
            <person name="Reiff S.B."/>
            <person name="Swart E.C."/>
            <person name="Gosai S."/>
            <person name="Prabakaran S."/>
            <person name="Witkowska E."/>
            <person name="Larue G.E."/>
            <person name="Fisher S."/>
            <person name="Freeman R.M."/>
            <person name="Gunawardena J."/>
            <person name="Chu W."/>
            <person name="Stover N.A."/>
            <person name="Gregory B.D."/>
            <person name="Nowacki M."/>
            <person name="Derisi J."/>
            <person name="Roy S.W."/>
            <person name="Marshall W.F."/>
            <person name="Sood P."/>
        </authorList>
    </citation>
    <scope>NUCLEOTIDE SEQUENCE [LARGE SCALE GENOMIC DNA]</scope>
    <source>
        <strain evidence="9">WM001</strain>
    </source>
</reference>
<keyword evidence="4 7" id="KW-1133">Transmembrane helix</keyword>
<dbReference type="Pfam" id="PF01529">
    <property type="entry name" value="DHHC"/>
    <property type="match status" value="1"/>
</dbReference>
<evidence type="ECO:0000259" key="8">
    <source>
        <dbReference type="Pfam" id="PF01529"/>
    </source>
</evidence>
<dbReference type="GO" id="GO:0005794">
    <property type="term" value="C:Golgi apparatus"/>
    <property type="evidence" value="ECO:0007669"/>
    <property type="project" value="TreeGrafter"/>
</dbReference>
<dbReference type="EMBL" id="MPUH01000195">
    <property type="protein sequence ID" value="OMJ86784.1"/>
    <property type="molecule type" value="Genomic_DNA"/>
</dbReference>
<evidence type="ECO:0000256" key="6">
    <source>
        <dbReference type="ARBA" id="ARBA00023315"/>
    </source>
</evidence>
<dbReference type="InterPro" id="IPR039859">
    <property type="entry name" value="PFA4/ZDH16/20/ERF2-like"/>
</dbReference>
<gene>
    <name evidence="9" type="ORF">SteCoe_11639</name>
</gene>
<comment type="subcellular location">
    <subcellularLocation>
        <location evidence="1">Membrane</location>
        <topology evidence="1">Multi-pass membrane protein</topology>
    </subcellularLocation>
</comment>
<evidence type="ECO:0000313" key="10">
    <source>
        <dbReference type="Proteomes" id="UP000187209"/>
    </source>
</evidence>
<keyword evidence="5 7" id="KW-0472">Membrane</keyword>
<evidence type="ECO:0000256" key="2">
    <source>
        <dbReference type="ARBA" id="ARBA00022679"/>
    </source>
</evidence>
<proteinExistence type="inferred from homology"/>
<dbReference type="GO" id="GO:0016020">
    <property type="term" value="C:membrane"/>
    <property type="evidence" value="ECO:0007669"/>
    <property type="project" value="UniProtKB-SubCell"/>
</dbReference>
<dbReference type="PANTHER" id="PTHR22883">
    <property type="entry name" value="ZINC FINGER DHHC DOMAIN CONTAINING PROTEIN"/>
    <property type="match status" value="1"/>
</dbReference>
<dbReference type="InterPro" id="IPR001594">
    <property type="entry name" value="Palmitoyltrfase_DHHC"/>
</dbReference>
<organism evidence="9 10">
    <name type="scientific">Stentor coeruleus</name>
    <dbReference type="NCBI Taxonomy" id="5963"/>
    <lineage>
        <taxon>Eukaryota</taxon>
        <taxon>Sar</taxon>
        <taxon>Alveolata</taxon>
        <taxon>Ciliophora</taxon>
        <taxon>Postciliodesmatophora</taxon>
        <taxon>Heterotrichea</taxon>
        <taxon>Heterotrichida</taxon>
        <taxon>Stentoridae</taxon>
        <taxon>Stentor</taxon>
    </lineage>
</organism>
<accession>A0A1R2CCN3</accession>
<feature type="transmembrane region" description="Helical" evidence="7">
    <location>
        <begin position="171"/>
        <end position="204"/>
    </location>
</feature>
<comment type="domain">
    <text evidence="7">The DHHC domain is required for palmitoyltransferase activity.</text>
</comment>
<dbReference type="GO" id="GO:0006612">
    <property type="term" value="P:protein targeting to membrane"/>
    <property type="evidence" value="ECO:0007669"/>
    <property type="project" value="TreeGrafter"/>
</dbReference>
<evidence type="ECO:0000256" key="7">
    <source>
        <dbReference type="RuleBase" id="RU079119"/>
    </source>
</evidence>
<sequence length="250" mass="29010">MYRYRRNNGFSRPYSYTQISSWVFIIIQIIVFVVLTLPLLTLFHLIAACIMFFFSLSLLIYFWIRVSLARLIDDASYNIDTARLCNYCCANVNSESKHCKICNKCVPKFDHHCGILNTCIGMGNYKFFICLLLSLLLYNCAIAGFSGRMIGDYFISNEEFVHRSRRIGRFINIHASVVMNFLLCISSGLINVVILFLLVFHLYLRINHLTTYQYIQQSRNKREDQIRTGETINSNVNKTEIDNIKVTPAC</sequence>
<keyword evidence="10" id="KW-1185">Reference proteome</keyword>
<dbReference type="PANTHER" id="PTHR22883:SF203">
    <property type="entry name" value="PALMITOYLTRANSFERASE"/>
    <property type="match status" value="1"/>
</dbReference>
<feature type="domain" description="Palmitoyltransferase DHHC" evidence="8">
    <location>
        <begin position="80"/>
        <end position="217"/>
    </location>
</feature>
<dbReference type="GO" id="GO:0005783">
    <property type="term" value="C:endoplasmic reticulum"/>
    <property type="evidence" value="ECO:0007669"/>
    <property type="project" value="TreeGrafter"/>
</dbReference>
<name>A0A1R2CCN3_9CILI</name>
<keyword evidence="3 7" id="KW-0812">Transmembrane</keyword>
<feature type="transmembrane region" description="Helical" evidence="7">
    <location>
        <begin position="21"/>
        <end position="39"/>
    </location>
</feature>
<protein>
    <recommendedName>
        <fullName evidence="7">Palmitoyltransferase</fullName>
        <ecNumber evidence="7">2.3.1.225</ecNumber>
    </recommendedName>
</protein>
<evidence type="ECO:0000256" key="4">
    <source>
        <dbReference type="ARBA" id="ARBA00022989"/>
    </source>
</evidence>
<keyword evidence="6 7" id="KW-0012">Acyltransferase</keyword>
<dbReference type="GO" id="GO:0019706">
    <property type="term" value="F:protein-cysteine S-palmitoyltransferase activity"/>
    <property type="evidence" value="ECO:0007669"/>
    <property type="project" value="UniProtKB-EC"/>
</dbReference>
<dbReference type="OrthoDB" id="1924421at2759"/>
<feature type="transmembrane region" description="Helical" evidence="7">
    <location>
        <begin position="127"/>
        <end position="151"/>
    </location>
</feature>
<evidence type="ECO:0000256" key="5">
    <source>
        <dbReference type="ARBA" id="ARBA00023136"/>
    </source>
</evidence>
<dbReference type="Proteomes" id="UP000187209">
    <property type="component" value="Unassembled WGS sequence"/>
</dbReference>
<comment type="catalytic activity">
    <reaction evidence="7">
        <text>L-cysteinyl-[protein] + hexadecanoyl-CoA = S-hexadecanoyl-L-cysteinyl-[protein] + CoA</text>
        <dbReference type="Rhea" id="RHEA:36683"/>
        <dbReference type="Rhea" id="RHEA-COMP:10131"/>
        <dbReference type="Rhea" id="RHEA-COMP:11032"/>
        <dbReference type="ChEBI" id="CHEBI:29950"/>
        <dbReference type="ChEBI" id="CHEBI:57287"/>
        <dbReference type="ChEBI" id="CHEBI:57379"/>
        <dbReference type="ChEBI" id="CHEBI:74151"/>
        <dbReference type="EC" id="2.3.1.225"/>
    </reaction>
</comment>
<keyword evidence="2 7" id="KW-0808">Transferase</keyword>
<evidence type="ECO:0000256" key="3">
    <source>
        <dbReference type="ARBA" id="ARBA00022692"/>
    </source>
</evidence>
<dbReference type="PROSITE" id="PS50216">
    <property type="entry name" value="DHHC"/>
    <property type="match status" value="1"/>
</dbReference>
<evidence type="ECO:0000313" key="9">
    <source>
        <dbReference type="EMBL" id="OMJ86784.1"/>
    </source>
</evidence>